<protein>
    <submittedName>
        <fullName evidence="1">Uncharacterized protein</fullName>
    </submittedName>
</protein>
<dbReference type="AlphaFoldDB" id="A0A1V8TGU9"/>
<dbReference type="STRING" id="1507870.A0A1V8TGU9"/>
<dbReference type="EMBL" id="NAJO01000008">
    <property type="protein sequence ID" value="OQO10609.1"/>
    <property type="molecule type" value="Genomic_DNA"/>
</dbReference>
<gene>
    <name evidence="1" type="ORF">B0A48_03907</name>
</gene>
<comment type="caution">
    <text evidence="1">The sequence shown here is derived from an EMBL/GenBank/DDBJ whole genome shotgun (WGS) entry which is preliminary data.</text>
</comment>
<dbReference type="Proteomes" id="UP000192596">
    <property type="component" value="Unassembled WGS sequence"/>
</dbReference>
<sequence>MQESDYPEYAVTAAVRASGPITGPVRKNLITNGRFANGLTSWTSQNSNSSNITALNGLAAVSMSLASQSSKANGAAVDSTAILYQTFPSSNYSIAGVQFFLAVTLGVTVGFNDSCNVVIATGAGDNFYSALYTATTSRTVYAAGVINYDFNQLTVVAECVGRTDASLTYTNITLLTYAPSPGSTLNCAVTGNVIVNGGFNTALSPWAVSQTTSAQSAGVVSGQYVVRYAAGTAPGGSPVLLTQSISVPANEYFTLTADLYFTLGGNGDVCSVRFSDDVETLYATNQIYSSQSVPVSYSGRFGTNAAAWQIALSINKFFFERCCVDKLVIKRRCINKFLIKRHYINKLFVDELFVDKPSINSLFINGLFIDGIFIDGIFIDKLYVDKLYVDKLYVDKPYIDELYTDELFIKRRLINKLFIEHRFINKLFIKCRSDYDLFQYQFVNSDSHAETPVQILANGNFNTDLSSWRTTQTDSQAGNSFTWSNGVAAISMPGASGGGGPFGFDDQAQLTQTISGAVAGQAWFTSILFSFANVGDGCSLSASTDSEQLLSADYGFPSAHTGPVNASGIFKNTPSAYNVLIYCYNYDQGYDVTPTLDNIGLSVFNPSTGTNPIRPVATQVVANPGFDGGTFSPSTTSQTSGRADFSINNGRAQVQFTRIDSRYTTPAYIEQLLGHAAEASQHVTLTGDVYINIPNGGANCIATMGTNGDQMWIVQNIVSSQTYHVNLNYTTTQAGQYMELYTTCTGTQVCSTQFDNVMLTLNSF</sequence>
<keyword evidence="2" id="KW-1185">Reference proteome</keyword>
<proteinExistence type="predicted"/>
<accession>A0A1V8TGU9</accession>
<dbReference type="InParanoid" id="A0A1V8TGU9"/>
<reference evidence="2" key="1">
    <citation type="submission" date="2017-03" db="EMBL/GenBank/DDBJ databases">
        <title>Genomes of endolithic fungi from Antarctica.</title>
        <authorList>
            <person name="Coleine C."/>
            <person name="Masonjones S."/>
            <person name="Stajich J.E."/>
        </authorList>
    </citation>
    <scope>NUCLEOTIDE SEQUENCE [LARGE SCALE GENOMIC DNA]</scope>
    <source>
        <strain evidence="2">CCFEE 5527</strain>
    </source>
</reference>
<dbReference type="OrthoDB" id="2285710at2759"/>
<evidence type="ECO:0000313" key="2">
    <source>
        <dbReference type="Proteomes" id="UP000192596"/>
    </source>
</evidence>
<organism evidence="1 2">
    <name type="scientific">Cryoendolithus antarcticus</name>
    <dbReference type="NCBI Taxonomy" id="1507870"/>
    <lineage>
        <taxon>Eukaryota</taxon>
        <taxon>Fungi</taxon>
        <taxon>Dikarya</taxon>
        <taxon>Ascomycota</taxon>
        <taxon>Pezizomycotina</taxon>
        <taxon>Dothideomycetes</taxon>
        <taxon>Dothideomycetidae</taxon>
        <taxon>Cladosporiales</taxon>
        <taxon>Cladosporiaceae</taxon>
        <taxon>Cryoendolithus</taxon>
    </lineage>
</organism>
<name>A0A1V8TGU9_9PEZI</name>
<evidence type="ECO:0000313" key="1">
    <source>
        <dbReference type="EMBL" id="OQO10609.1"/>
    </source>
</evidence>
<dbReference type="Gene3D" id="2.60.120.260">
    <property type="entry name" value="Galactose-binding domain-like"/>
    <property type="match status" value="1"/>
</dbReference>